<dbReference type="GO" id="GO:0005096">
    <property type="term" value="F:GTPase activator activity"/>
    <property type="evidence" value="ECO:0007669"/>
    <property type="project" value="UniProtKB-KW"/>
</dbReference>
<comment type="similarity">
    <text evidence="2">Belongs to the RRP12 family.</text>
</comment>
<dbReference type="Gene3D" id="1.10.555.10">
    <property type="entry name" value="Rho GTPase activation protein"/>
    <property type="match status" value="1"/>
</dbReference>
<dbReference type="SUPFAM" id="SSF48350">
    <property type="entry name" value="GTPase activation domain, GAP"/>
    <property type="match status" value="1"/>
</dbReference>
<feature type="region of interest" description="Disordered" evidence="8">
    <location>
        <begin position="1130"/>
        <end position="1149"/>
    </location>
</feature>
<dbReference type="eggNOG" id="KOG1248">
    <property type="taxonomic scope" value="Eukaryota"/>
</dbReference>
<feature type="domain" description="Rho-GAP" evidence="9">
    <location>
        <begin position="1420"/>
        <end position="1626"/>
    </location>
</feature>
<feature type="compositionally biased region" description="Basic and acidic residues" evidence="8">
    <location>
        <begin position="1089"/>
        <end position="1098"/>
    </location>
</feature>
<feature type="region of interest" description="Disordered" evidence="8">
    <location>
        <begin position="1047"/>
        <end position="1120"/>
    </location>
</feature>
<dbReference type="FunFam" id="1.10.555.10:FF:000022">
    <property type="entry name" value="rho GTPase-activating protein 19"/>
    <property type="match status" value="1"/>
</dbReference>
<evidence type="ECO:0000256" key="7">
    <source>
        <dbReference type="ARBA" id="ARBA00083391"/>
    </source>
</evidence>
<dbReference type="PANTHER" id="PTHR48287">
    <property type="entry name" value="ARM REPEAT SUPERFAMILY PROTEIN"/>
    <property type="match status" value="1"/>
</dbReference>
<gene>
    <name evidence="10" type="ORF">D623_10025714</name>
</gene>
<evidence type="ECO:0000313" key="11">
    <source>
        <dbReference type="Proteomes" id="UP000052978"/>
    </source>
</evidence>
<dbReference type="InterPro" id="IPR008936">
    <property type="entry name" value="Rho_GTPase_activation_prot"/>
</dbReference>
<dbReference type="InterPro" id="IPR012978">
    <property type="entry name" value="HEAT_RRP12"/>
</dbReference>
<dbReference type="InterPro" id="IPR052087">
    <property type="entry name" value="RRP12"/>
</dbReference>
<feature type="region of interest" description="Disordered" evidence="8">
    <location>
        <begin position="1779"/>
        <end position="1806"/>
    </location>
</feature>
<evidence type="ECO:0000256" key="8">
    <source>
        <dbReference type="SAM" id="MobiDB-lite"/>
    </source>
</evidence>
<name>S7NSB7_MYOBR</name>
<evidence type="ECO:0000256" key="2">
    <source>
        <dbReference type="ARBA" id="ARBA00007690"/>
    </source>
</evidence>
<proteinExistence type="inferred from homology"/>
<keyword evidence="11" id="KW-1185">Reference proteome</keyword>
<feature type="region of interest" description="Disordered" evidence="8">
    <location>
        <begin position="1"/>
        <end position="28"/>
    </location>
</feature>
<dbReference type="Pfam" id="PF08161">
    <property type="entry name" value="RRP12_HEAT"/>
    <property type="match status" value="1"/>
</dbReference>
<feature type="compositionally biased region" description="Acidic residues" evidence="8">
    <location>
        <begin position="1053"/>
        <end position="1065"/>
    </location>
</feature>
<dbReference type="InterPro" id="IPR000198">
    <property type="entry name" value="RhoGAP_dom"/>
</dbReference>
<evidence type="ECO:0000256" key="4">
    <source>
        <dbReference type="ARBA" id="ARBA00023242"/>
    </source>
</evidence>
<feature type="region of interest" description="Disordered" evidence="8">
    <location>
        <begin position="1717"/>
        <end position="1739"/>
    </location>
</feature>
<dbReference type="PROSITE" id="PS50238">
    <property type="entry name" value="RHOGAP"/>
    <property type="match status" value="1"/>
</dbReference>
<evidence type="ECO:0000256" key="6">
    <source>
        <dbReference type="ARBA" id="ARBA00070235"/>
    </source>
</evidence>
<dbReference type="Gene3D" id="1.25.10.10">
    <property type="entry name" value="Leucine-rich Repeat Variant"/>
    <property type="match status" value="2"/>
</dbReference>
<feature type="region of interest" description="Disordered" evidence="8">
    <location>
        <begin position="1191"/>
        <end position="1242"/>
    </location>
</feature>
<evidence type="ECO:0000259" key="9">
    <source>
        <dbReference type="PROSITE" id="PS50238"/>
    </source>
</evidence>
<dbReference type="PANTHER" id="PTHR48287:SF1">
    <property type="entry name" value="ARM REPEAT SUPERFAMILY PROTEIN"/>
    <property type="match status" value="1"/>
</dbReference>
<comment type="function">
    <text evidence="5">GTPase activator for the Rho-type GTPases by converting them to an inactive GDP-bound state.</text>
</comment>
<dbReference type="GO" id="GO:0007165">
    <property type="term" value="P:signal transduction"/>
    <property type="evidence" value="ECO:0007669"/>
    <property type="project" value="InterPro"/>
</dbReference>
<comment type="subcellular location">
    <subcellularLocation>
        <location evidence="1">Nucleus</location>
    </subcellularLocation>
</comment>
<dbReference type="InterPro" id="IPR047941">
    <property type="entry name" value="ARHGAP19_RhoGAP"/>
</dbReference>
<organism evidence="10 11">
    <name type="scientific">Myotis brandtii</name>
    <name type="common">Brandt's bat</name>
    <dbReference type="NCBI Taxonomy" id="109478"/>
    <lineage>
        <taxon>Eukaryota</taxon>
        <taxon>Metazoa</taxon>
        <taxon>Chordata</taxon>
        <taxon>Craniata</taxon>
        <taxon>Vertebrata</taxon>
        <taxon>Euteleostomi</taxon>
        <taxon>Mammalia</taxon>
        <taxon>Eutheria</taxon>
        <taxon>Laurasiatheria</taxon>
        <taxon>Chiroptera</taxon>
        <taxon>Yangochiroptera</taxon>
        <taxon>Vespertilionidae</taxon>
        <taxon>Myotis</taxon>
    </lineage>
</organism>
<protein>
    <recommendedName>
        <fullName evidence="6">Rho GTPase-activating protein 19</fullName>
    </recommendedName>
    <alternativeName>
        <fullName evidence="7">Rho-type GTPase-activating protein 19</fullName>
    </alternativeName>
</protein>
<sequence length="1818" mass="201943">MGRSGKLPSGVSAKLKRWKKGHSSDSNPAICRHRQAARSRFFSRPSGKSDLTVDALKLHNELQSGSLRLDKSEAAEAAMEDEEAPALTEKSSATFLSGLSDCTNVTFSKVQRFWESNSAAHKEICAVLAAVTEVIRSQGGKETETEYFAALMTTMEAVESPESLAAVAYLLNLVLKRVPSPVLIKKFSDTSKAFMSILSGQASSGSTSALRWVLSCLATLLRKQDLEAWGYPVTLQVYHGLLSFTVHAKPKIRKAAQHGVCSVIKGSEFMFGEKAPAHHPAATSTAKFCIQEIEKSGGSKEATTTLHMLTLLKDLLPCFPEGLVKSCSETLLRVMTLSHVLVTACAMQAFHSLFHAKPGPGTLPAELNAQIITALYDYVPSENDLQPLLAWLKVMEKAHINLVRLQRDLGLSHLPRFFGTATACLLSPHSQVVTAATQSLQEILKECVAPYMADIGSVTSSASGPAQCVAKMFRAVEEGLTYKFHAAWSSVLQLLCVFFEACGRQAHPVMKKCLQSLCDLRLSPHFPHTAALDQAVGAAVASMGPEVVLQAVPLEIDGSEETLDFPRSWLLPVIRDHVRETRLGFFTTYFLPLATTLKSKAMDLAQVDRMVESKIYDTLQWQIWTLLPGFCTRPTDVAASFKGLARTLGTAVSERPDLRVTVCQALRTLITKGCEAEADRAEVSRFAKNFLPILFNLYGQPVAAGDTPAPRRAVLETIKTYLTITDPQLVNGFLEKASEKVLDPASSDFTRLSVLDLVVALAPHADEAAISKLYSTIRPYLESKAHGVQKKAYRVLEEVCASPQGPGARFVQSHLDDLKKTLLDSLRTTSSPAKRPRLKCLIHIVKKLTAEHEEFITALVPEVILCTKEVSVGARKNAFALLVEMGHAFLRFGPSQEEALQRYLVLIYPGLVGAVTMVSCSILALTHLLFEFKGLMGTSTVEQLLENVCLLLASRTRDVVKSALGFIKVAVVVMDVAHLARHVQLVMEAIGKLSDDMRRHFRMKLRNLFTKFIRKFGFELVKGLLPEEYHKVLVNIRKAEARAKRHRALSQAAEEEEEEEEEEEPAQGKGDSIEEILADSEDEDSEEEERSRGKEQRRLSRQRSQAWLKEGGGDEPLNFLDPKVAQRVLATQPGTGRGKKKDHGFKVSADGRLIIREEEEDAATTKMEEEEGSKGEDEEMADLMEDVGIRSKKHQKLKRQKEADDEELEMPPQYQAGGSGIHRPVGKKATPGAEYKAKKAKGDVKKKGRLDPYAYIPLNRTKLNRRKKVKLQGQFKGLVKAAQRGSQREGTTLRPEVALCTCLVHSLEWDSSKKRKVLEICKGGPTVTPIVTLLGTSDAICNFVICNDSSLRGQPIIFNPDFFVEKLRHEKPEVFTELVVSNITRLIDLPGTELAQLMGEVELKLPGGAGPATGFFRSLMSLKRKEKGVVFGSPLTEEGIAQIYQLIEYLHKNLQVEGLFRIPGNSVRQQILRDALNNGTDIDLESGEFHSNDVATLLKMFLGELPEPLLTHKHFHAHLKIADLMQFDDKGNKTDRPDKERQIEALQLLFLILPPPNRNLLKLLLDLLYQTAKKQDKNKMSAYNLALMFAPHVMWPKNVTANDLQENITKLNSGMAFMIKHSQKLFKAPAYIRECARLHYLSSRTQASKDDLDLTASCHSKSFQLAKSQKRNQMDSCSHQEETQQRTEEALKELFQHVHNMPESAKKKQLIRQFNKQSVTLTPGQEPSTPRVQKRARSRSFSGLIKRKVLGSQMMSERKNKAPTPESLAIGELKRASKENMNLFSGSPDGTMTPTRLKWPEGKKEGKKVLVKQIKNKC</sequence>
<feature type="compositionally biased region" description="Polar residues" evidence="8">
    <location>
        <begin position="1717"/>
        <end position="1731"/>
    </location>
</feature>
<dbReference type="SUPFAM" id="SSF48371">
    <property type="entry name" value="ARM repeat"/>
    <property type="match status" value="1"/>
</dbReference>
<keyword evidence="3" id="KW-0343">GTPase activation</keyword>
<evidence type="ECO:0000256" key="1">
    <source>
        <dbReference type="ARBA" id="ARBA00004123"/>
    </source>
</evidence>
<reference evidence="10 11" key="1">
    <citation type="journal article" date="2013" name="Nat. Commun.">
        <title>Genome analysis reveals insights into physiology and longevity of the Brandt's bat Myotis brandtii.</title>
        <authorList>
            <person name="Seim I."/>
            <person name="Fang X."/>
            <person name="Xiong Z."/>
            <person name="Lobanov A.V."/>
            <person name="Huang Z."/>
            <person name="Ma S."/>
            <person name="Feng Y."/>
            <person name="Turanov A.A."/>
            <person name="Zhu Y."/>
            <person name="Lenz T.L."/>
            <person name="Gerashchenko M.V."/>
            <person name="Fan D."/>
            <person name="Hee Yim S."/>
            <person name="Yao X."/>
            <person name="Jordan D."/>
            <person name="Xiong Y."/>
            <person name="Ma Y."/>
            <person name="Lyapunov A.N."/>
            <person name="Chen G."/>
            <person name="Kulakova O.I."/>
            <person name="Sun Y."/>
            <person name="Lee S.G."/>
            <person name="Bronson R.T."/>
            <person name="Moskalev A.A."/>
            <person name="Sunyaev S.R."/>
            <person name="Zhang G."/>
            <person name="Krogh A."/>
            <person name="Wang J."/>
            <person name="Gladyshev V.N."/>
        </authorList>
    </citation>
    <scope>NUCLEOTIDE SEQUENCE [LARGE SCALE GENOMIC DNA]</scope>
</reference>
<evidence type="ECO:0000256" key="5">
    <source>
        <dbReference type="ARBA" id="ARBA00055252"/>
    </source>
</evidence>
<accession>S7NSB7</accession>
<evidence type="ECO:0000313" key="10">
    <source>
        <dbReference type="EMBL" id="EPQ19710.1"/>
    </source>
</evidence>
<dbReference type="Proteomes" id="UP000052978">
    <property type="component" value="Unassembled WGS sequence"/>
</dbReference>
<feature type="compositionally biased region" description="Polar residues" evidence="8">
    <location>
        <begin position="1779"/>
        <end position="1794"/>
    </location>
</feature>
<dbReference type="CDD" id="cd04392">
    <property type="entry name" value="RhoGAP_ARHGAP19"/>
    <property type="match status" value="1"/>
</dbReference>
<feature type="region of interest" description="Disordered" evidence="8">
    <location>
        <begin position="1157"/>
        <end position="1179"/>
    </location>
</feature>
<feature type="compositionally biased region" description="Acidic residues" evidence="8">
    <location>
        <begin position="1073"/>
        <end position="1088"/>
    </location>
</feature>
<dbReference type="EMBL" id="KE164716">
    <property type="protein sequence ID" value="EPQ19710.1"/>
    <property type="molecule type" value="Genomic_DNA"/>
</dbReference>
<dbReference type="Pfam" id="PF25772">
    <property type="entry name" value="HEAT_RRP12_N"/>
    <property type="match status" value="1"/>
</dbReference>
<keyword evidence="4" id="KW-0539">Nucleus</keyword>
<dbReference type="GO" id="GO:0005634">
    <property type="term" value="C:nucleus"/>
    <property type="evidence" value="ECO:0007669"/>
    <property type="project" value="UniProtKB-SubCell"/>
</dbReference>
<dbReference type="SMART" id="SM00324">
    <property type="entry name" value="RhoGAP"/>
    <property type="match status" value="1"/>
</dbReference>
<evidence type="ECO:0000256" key="3">
    <source>
        <dbReference type="ARBA" id="ARBA00022468"/>
    </source>
</evidence>
<dbReference type="InterPro" id="IPR011989">
    <property type="entry name" value="ARM-like"/>
</dbReference>
<dbReference type="Pfam" id="PF00620">
    <property type="entry name" value="RhoGAP"/>
    <property type="match status" value="1"/>
</dbReference>
<dbReference type="InterPro" id="IPR016024">
    <property type="entry name" value="ARM-type_fold"/>
</dbReference>
<dbReference type="InterPro" id="IPR057860">
    <property type="entry name" value="HEAT_RRP12_N"/>
</dbReference>